<proteinExistence type="predicted"/>
<dbReference type="InterPro" id="IPR016032">
    <property type="entry name" value="Sig_transdc_resp-reg_C-effctor"/>
</dbReference>
<dbReference type="OrthoDB" id="3190595at2"/>
<evidence type="ECO:0000256" key="1">
    <source>
        <dbReference type="ARBA" id="ARBA00018672"/>
    </source>
</evidence>
<dbReference type="SUPFAM" id="SSF52172">
    <property type="entry name" value="CheY-like"/>
    <property type="match status" value="1"/>
</dbReference>
<name>A0A371AX58_9FIRM</name>
<dbReference type="RefSeq" id="WP_115481308.1">
    <property type="nucleotide sequence ID" value="NZ_QRCT01000015.1"/>
</dbReference>
<dbReference type="InterPro" id="IPR036388">
    <property type="entry name" value="WH-like_DNA-bd_sf"/>
</dbReference>
<dbReference type="PROSITE" id="PS50110">
    <property type="entry name" value="RESPONSE_REGULATORY"/>
    <property type="match status" value="1"/>
</dbReference>
<dbReference type="InterPro" id="IPR051677">
    <property type="entry name" value="AfsR-DnrI-RedD_regulator"/>
</dbReference>
<dbReference type="InterPro" id="IPR001789">
    <property type="entry name" value="Sig_transdc_resp-reg_receiver"/>
</dbReference>
<organism evidence="6 7">
    <name type="scientific">Anaerosacchariphilus polymeriproducens</name>
    <dbReference type="NCBI Taxonomy" id="1812858"/>
    <lineage>
        <taxon>Bacteria</taxon>
        <taxon>Bacillati</taxon>
        <taxon>Bacillota</taxon>
        <taxon>Clostridia</taxon>
        <taxon>Lachnospirales</taxon>
        <taxon>Lachnospiraceae</taxon>
        <taxon>Anaerosacchariphilus</taxon>
    </lineage>
</organism>
<gene>
    <name evidence="6" type="ORF">DWV06_06160</name>
</gene>
<dbReference type="Gene3D" id="1.10.10.10">
    <property type="entry name" value="Winged helix-like DNA-binding domain superfamily/Winged helix DNA-binding domain"/>
    <property type="match status" value="1"/>
</dbReference>
<feature type="modified residue" description="4-aspartylphosphate" evidence="4">
    <location>
        <position position="54"/>
    </location>
</feature>
<dbReference type="GO" id="GO:0006355">
    <property type="term" value="P:regulation of DNA-templated transcription"/>
    <property type="evidence" value="ECO:0007669"/>
    <property type="project" value="InterPro"/>
</dbReference>
<dbReference type="SMART" id="SM00448">
    <property type="entry name" value="REC"/>
    <property type="match status" value="1"/>
</dbReference>
<dbReference type="AlphaFoldDB" id="A0A371AX58"/>
<evidence type="ECO:0000256" key="4">
    <source>
        <dbReference type="PROSITE-ProRule" id="PRU00169"/>
    </source>
</evidence>
<evidence type="ECO:0000313" key="6">
    <source>
        <dbReference type="EMBL" id="RDU24121.1"/>
    </source>
</evidence>
<dbReference type="PANTHER" id="PTHR35807:SF2">
    <property type="entry name" value="TRANSCRIPTIONAL ACTIVATOR DOMAIN"/>
    <property type="match status" value="1"/>
</dbReference>
<keyword evidence="7" id="KW-1185">Reference proteome</keyword>
<dbReference type="Pfam" id="PF00072">
    <property type="entry name" value="Response_reg"/>
    <property type="match status" value="1"/>
</dbReference>
<comment type="caution">
    <text evidence="6">The sequence shown here is derived from an EMBL/GenBank/DDBJ whole genome shotgun (WGS) entry which is preliminary data.</text>
</comment>
<sequence length="344" mass="40786">MINAIVIDDEWYNLEEIVDLVNGTGFIHVIKKYQNPIRALQEAKQYKPELAFLDIEMPEIDGINLAEQLYKVCPGIRIVFITSWNQYAVSAFDLNAVDYILKPIKLERFQRMVEKLKSEFKTKHSSYSDKIKINCFQKLEASIGGIPVKWERSKSEELFAYLVMNHDSYIHKDIIIQDLWTDYDPTRALQILQTAVSRIRNIFSQMSEKIILDYSGNKYCLLLKEVACDLVEMEHTFSDFQLDDEKTYEGIEKYLELYKKGFLEQQGYLWSMGKDMELGDNFIRILNEIVKNYSKYNKREEVLKYLKLLSQIAPYDQEVNYQLLKMWKDNGEEYEAKQHYLWLI</sequence>
<accession>A0A371AX58</accession>
<feature type="domain" description="Response regulatory" evidence="5">
    <location>
        <begin position="3"/>
        <end position="117"/>
    </location>
</feature>
<evidence type="ECO:0000313" key="7">
    <source>
        <dbReference type="Proteomes" id="UP000255036"/>
    </source>
</evidence>
<comment type="function">
    <text evidence="3">May play the central regulatory role in sporulation. It may be an element of the effector pathway responsible for the activation of sporulation genes in response to nutritional stress. Spo0A may act in concert with spo0H (a sigma factor) to control the expression of some genes that are critical to the sporulation process.</text>
</comment>
<evidence type="ECO:0000259" key="5">
    <source>
        <dbReference type="PROSITE" id="PS50110"/>
    </source>
</evidence>
<dbReference type="InterPro" id="IPR011006">
    <property type="entry name" value="CheY-like_superfamily"/>
</dbReference>
<dbReference type="GO" id="GO:0000160">
    <property type="term" value="P:phosphorelay signal transduction system"/>
    <property type="evidence" value="ECO:0007669"/>
    <property type="project" value="InterPro"/>
</dbReference>
<dbReference type="EMBL" id="QRCT01000015">
    <property type="protein sequence ID" value="RDU24121.1"/>
    <property type="molecule type" value="Genomic_DNA"/>
</dbReference>
<evidence type="ECO:0000256" key="2">
    <source>
        <dbReference type="ARBA" id="ARBA00023125"/>
    </source>
</evidence>
<dbReference type="GO" id="GO:0003677">
    <property type="term" value="F:DNA binding"/>
    <property type="evidence" value="ECO:0007669"/>
    <property type="project" value="UniProtKB-KW"/>
</dbReference>
<keyword evidence="4" id="KW-0597">Phosphoprotein</keyword>
<evidence type="ECO:0000256" key="3">
    <source>
        <dbReference type="ARBA" id="ARBA00024867"/>
    </source>
</evidence>
<reference evidence="6 7" key="1">
    <citation type="submission" date="2018-07" db="EMBL/GenBank/DDBJ databases">
        <title>Anaerosacharophilus polymeroproducens gen. nov. sp. nov., an anaerobic bacterium isolated from salt field.</title>
        <authorList>
            <person name="Kim W."/>
            <person name="Yang S.-H."/>
            <person name="Oh J."/>
            <person name="Lee J.-H."/>
            <person name="Kwon K.K."/>
        </authorList>
    </citation>
    <scope>NUCLEOTIDE SEQUENCE [LARGE SCALE GENOMIC DNA]</scope>
    <source>
        <strain evidence="6 7">MCWD5</strain>
    </source>
</reference>
<dbReference type="Proteomes" id="UP000255036">
    <property type="component" value="Unassembled WGS sequence"/>
</dbReference>
<dbReference type="PANTHER" id="PTHR35807">
    <property type="entry name" value="TRANSCRIPTIONAL REGULATOR REDD-RELATED"/>
    <property type="match status" value="1"/>
</dbReference>
<keyword evidence="2" id="KW-0238">DNA-binding</keyword>
<dbReference type="Gene3D" id="3.40.50.2300">
    <property type="match status" value="1"/>
</dbReference>
<dbReference type="SUPFAM" id="SSF46894">
    <property type="entry name" value="C-terminal effector domain of the bipartite response regulators"/>
    <property type="match status" value="1"/>
</dbReference>
<protein>
    <recommendedName>
        <fullName evidence="1">Stage 0 sporulation protein A homolog</fullName>
    </recommendedName>
</protein>